<dbReference type="GO" id="GO:0009231">
    <property type="term" value="P:riboflavin biosynthetic process"/>
    <property type="evidence" value="ECO:0007669"/>
    <property type="project" value="InterPro"/>
</dbReference>
<dbReference type="SUPFAM" id="SSF53597">
    <property type="entry name" value="Dihydrofolate reductase-like"/>
    <property type="match status" value="1"/>
</dbReference>
<dbReference type="Pfam" id="PF01872">
    <property type="entry name" value="RibD_C"/>
    <property type="match status" value="1"/>
</dbReference>
<proteinExistence type="predicted"/>
<name>A0A2N7S3W4_9MICC</name>
<comment type="caution">
    <text evidence="2">The sequence shown here is derived from an EMBL/GenBank/DDBJ whole genome shotgun (WGS) entry which is preliminary data.</text>
</comment>
<dbReference type="InterPro" id="IPR002734">
    <property type="entry name" value="RibDG_C"/>
</dbReference>
<accession>A0A2N7S3W4</accession>
<gene>
    <name evidence="2" type="ORF">CIK84_04455</name>
</gene>
<dbReference type="EMBL" id="PNQX01000001">
    <property type="protein sequence ID" value="PMQ20841.1"/>
    <property type="molecule type" value="Genomic_DNA"/>
</dbReference>
<sequence length="186" mass="20369">MSEIIFDAAVSINGYLADENHGLQWLFDVPGAQEPDPDLLPKNVGVHVEGANTYMWLIDNEQLMENPHKWQEYYPGVTTYVFTSRDLPIPNGADVRLVNGPVAKFLPEIRGTAGLKNIWVLGGGELLGQFLDVGAIDILALTIAPVALARGAELLPRNIGGESLELVQAHKAGPFARLVYRVRDSR</sequence>
<organism evidence="2 3">
    <name type="scientific">Glutamicibacter arilaitensis</name>
    <dbReference type="NCBI Taxonomy" id="256701"/>
    <lineage>
        <taxon>Bacteria</taxon>
        <taxon>Bacillati</taxon>
        <taxon>Actinomycetota</taxon>
        <taxon>Actinomycetes</taxon>
        <taxon>Micrococcales</taxon>
        <taxon>Micrococcaceae</taxon>
        <taxon>Glutamicibacter</taxon>
    </lineage>
</organism>
<dbReference type="Proteomes" id="UP000235739">
    <property type="component" value="Unassembled WGS sequence"/>
</dbReference>
<feature type="domain" description="Bacterial bifunctional deaminase-reductase C-terminal" evidence="1">
    <location>
        <begin position="4"/>
        <end position="166"/>
    </location>
</feature>
<dbReference type="PANTHER" id="PTHR38011">
    <property type="entry name" value="DIHYDROFOLATE REDUCTASE FAMILY PROTEIN (AFU_ORTHOLOGUE AFUA_8G06820)"/>
    <property type="match status" value="1"/>
</dbReference>
<dbReference type="InterPro" id="IPR050765">
    <property type="entry name" value="Riboflavin_Biosynth_HTPR"/>
</dbReference>
<reference evidence="2 3" key="1">
    <citation type="journal article" date="2017" name="Elife">
        <title>Extensive horizontal gene transfer in cheese-associated bacteria.</title>
        <authorList>
            <person name="Bonham K.S."/>
            <person name="Wolfe B.E."/>
            <person name="Dutton R.J."/>
        </authorList>
    </citation>
    <scope>NUCLEOTIDE SEQUENCE [LARGE SCALE GENOMIC DNA]</scope>
    <source>
        <strain evidence="2 3">JB182</strain>
    </source>
</reference>
<dbReference type="InterPro" id="IPR024072">
    <property type="entry name" value="DHFR-like_dom_sf"/>
</dbReference>
<dbReference type="RefSeq" id="WP_102597581.1">
    <property type="nucleotide sequence ID" value="NZ_JABUYH010000001.1"/>
</dbReference>
<evidence type="ECO:0000259" key="1">
    <source>
        <dbReference type="Pfam" id="PF01872"/>
    </source>
</evidence>
<dbReference type="GO" id="GO:0008703">
    <property type="term" value="F:5-amino-6-(5-phosphoribosylamino)uracil reductase activity"/>
    <property type="evidence" value="ECO:0007669"/>
    <property type="project" value="InterPro"/>
</dbReference>
<dbReference type="AlphaFoldDB" id="A0A2N7S3W4"/>
<protein>
    <submittedName>
        <fullName evidence="2">Deaminase</fullName>
    </submittedName>
</protein>
<dbReference type="Gene3D" id="3.40.430.10">
    <property type="entry name" value="Dihydrofolate Reductase, subunit A"/>
    <property type="match status" value="1"/>
</dbReference>
<evidence type="ECO:0000313" key="2">
    <source>
        <dbReference type="EMBL" id="PMQ20841.1"/>
    </source>
</evidence>
<evidence type="ECO:0000313" key="3">
    <source>
        <dbReference type="Proteomes" id="UP000235739"/>
    </source>
</evidence>
<dbReference type="PANTHER" id="PTHR38011:SF11">
    <property type="entry name" value="2,5-DIAMINO-6-RIBOSYLAMINO-4(3H)-PYRIMIDINONE 5'-PHOSPHATE REDUCTASE"/>
    <property type="match status" value="1"/>
</dbReference>